<keyword evidence="6 7" id="KW-0472">Membrane</keyword>
<dbReference type="GeneID" id="94369013"/>
<reference evidence="11" key="1">
    <citation type="journal article" date="2019" name="Int. J. Syst. Evol. Microbiol.">
        <title>The Global Catalogue of Microorganisms (GCM) 10K type strain sequencing project: providing services to taxonomists for standard genome sequencing and annotation.</title>
        <authorList>
            <consortium name="The Broad Institute Genomics Platform"/>
            <consortium name="The Broad Institute Genome Sequencing Center for Infectious Disease"/>
            <person name="Wu L."/>
            <person name="Ma J."/>
        </authorList>
    </citation>
    <scope>NUCLEOTIDE SEQUENCE [LARGE SCALE GENOMIC DNA]</scope>
    <source>
        <strain evidence="11">KCTC 12708</strain>
    </source>
</reference>
<dbReference type="SMART" id="SM00382">
    <property type="entry name" value="AAA"/>
    <property type="match status" value="1"/>
</dbReference>
<keyword evidence="3" id="KW-0547">Nucleotide-binding</keyword>
<dbReference type="PANTHER" id="PTHR43394:SF1">
    <property type="entry name" value="ATP-BINDING CASSETTE SUB-FAMILY B MEMBER 10, MITOCHONDRIAL"/>
    <property type="match status" value="1"/>
</dbReference>
<accession>A0ABQ3BNZ3</accession>
<feature type="transmembrane region" description="Helical" evidence="7">
    <location>
        <begin position="247"/>
        <end position="268"/>
    </location>
</feature>
<dbReference type="SUPFAM" id="SSF90123">
    <property type="entry name" value="ABC transporter transmembrane region"/>
    <property type="match status" value="1"/>
</dbReference>
<feature type="transmembrane region" description="Helical" evidence="7">
    <location>
        <begin position="167"/>
        <end position="185"/>
    </location>
</feature>
<dbReference type="PROSITE" id="PS50893">
    <property type="entry name" value="ABC_TRANSPORTER_2"/>
    <property type="match status" value="1"/>
</dbReference>
<dbReference type="PROSITE" id="PS00211">
    <property type="entry name" value="ABC_TRANSPORTER_1"/>
    <property type="match status" value="1"/>
</dbReference>
<evidence type="ECO:0000256" key="7">
    <source>
        <dbReference type="SAM" id="Phobius"/>
    </source>
</evidence>
<dbReference type="PANTHER" id="PTHR43394">
    <property type="entry name" value="ATP-DEPENDENT PERMEASE MDL1, MITOCHONDRIAL"/>
    <property type="match status" value="1"/>
</dbReference>
<dbReference type="InterPro" id="IPR011527">
    <property type="entry name" value="ABC1_TM_dom"/>
</dbReference>
<dbReference type="PROSITE" id="PS50929">
    <property type="entry name" value="ABC_TM1F"/>
    <property type="match status" value="1"/>
</dbReference>
<dbReference type="InterPro" id="IPR027417">
    <property type="entry name" value="P-loop_NTPase"/>
</dbReference>
<evidence type="ECO:0000259" key="9">
    <source>
        <dbReference type="PROSITE" id="PS50929"/>
    </source>
</evidence>
<dbReference type="InterPro" id="IPR017871">
    <property type="entry name" value="ABC_transporter-like_CS"/>
</dbReference>
<feature type="transmembrane region" description="Helical" evidence="7">
    <location>
        <begin position="68"/>
        <end position="85"/>
    </location>
</feature>
<dbReference type="Pfam" id="PF00664">
    <property type="entry name" value="ABC_membrane"/>
    <property type="match status" value="1"/>
</dbReference>
<keyword evidence="2 7" id="KW-0812">Transmembrane</keyword>
<dbReference type="InterPro" id="IPR003439">
    <property type="entry name" value="ABC_transporter-like_ATP-bd"/>
</dbReference>
<evidence type="ECO:0000256" key="5">
    <source>
        <dbReference type="ARBA" id="ARBA00022989"/>
    </source>
</evidence>
<dbReference type="InterPro" id="IPR003593">
    <property type="entry name" value="AAA+_ATPase"/>
</dbReference>
<organism evidence="10 11">
    <name type="scientific">Mesonia mobilis</name>
    <dbReference type="NCBI Taxonomy" id="369791"/>
    <lineage>
        <taxon>Bacteria</taxon>
        <taxon>Pseudomonadati</taxon>
        <taxon>Bacteroidota</taxon>
        <taxon>Flavobacteriia</taxon>
        <taxon>Flavobacteriales</taxon>
        <taxon>Flavobacteriaceae</taxon>
        <taxon>Mesonia</taxon>
    </lineage>
</organism>
<keyword evidence="4" id="KW-0067">ATP-binding</keyword>
<keyword evidence="5 7" id="KW-1133">Transmembrane helix</keyword>
<dbReference type="InterPro" id="IPR036640">
    <property type="entry name" value="ABC1_TM_sf"/>
</dbReference>
<evidence type="ECO:0000313" key="11">
    <source>
        <dbReference type="Proteomes" id="UP000615593"/>
    </source>
</evidence>
<keyword evidence="11" id="KW-1185">Reference proteome</keyword>
<dbReference type="InterPro" id="IPR039421">
    <property type="entry name" value="Type_1_exporter"/>
</dbReference>
<feature type="transmembrane region" description="Helical" evidence="7">
    <location>
        <begin position="16"/>
        <end position="35"/>
    </location>
</feature>
<comment type="subcellular location">
    <subcellularLocation>
        <location evidence="1">Cell membrane</location>
        <topology evidence="1">Multi-pass membrane protein</topology>
    </subcellularLocation>
</comment>
<dbReference type="Pfam" id="PF00005">
    <property type="entry name" value="ABC_tran"/>
    <property type="match status" value="1"/>
</dbReference>
<evidence type="ECO:0000259" key="8">
    <source>
        <dbReference type="PROSITE" id="PS50893"/>
    </source>
</evidence>
<evidence type="ECO:0000256" key="6">
    <source>
        <dbReference type="ARBA" id="ARBA00023136"/>
    </source>
</evidence>
<proteinExistence type="predicted"/>
<sequence length="587" mass="66399">MKELQYLNKFFRKYKWQMLLGFIITVGARIFAVYVPKFIGDSTNVIERYINGEITEIALVKSELTTNILYILGAALLSGLFTFLMRQTFIVVSRHIEYDLKNEVYQQYQNLSLNFYKKNRTGDLMNRISEDVSRVRMYFGPALMNSVSTITMFLVVIVYMINKAPLLTLYTIAPFPILSFAIYKLSRAINQRSTIVQEYLSKLSTFTQESFSGISVIKSYGLESQTNTGFVELADTSREKNIDLVKVQAFFFPLMALLIGGSNILVIYIGGQRVINGEIENFGVIVEFLLYVNMLTWPVASVGWIADMVQRAEASQKRINEFLKQKTEIKNKTQTTTPVKGKVEFKDVTFTYDDTNITALKKVSFEIDQGETLAIIGKTGSGKSTILELIGRLYDVEKQNGHLLIDGQDIDQFNLKNLRNSIGYVPQDAFLFSDSIKNNIRFGKSDASDQEVIEAAKNAAVHKNIEGFSKGYDTVLGERGITLSGGQKQRVSIARAIIQDPQILLFDDCLSAVDTETEEEILSNLHKISTNKMTIIVSHRISSAKNADKIIVLEEGEIIQEGTHNQLVKQEGYYQELYLKQLSEKES</sequence>
<evidence type="ECO:0000256" key="2">
    <source>
        <dbReference type="ARBA" id="ARBA00022692"/>
    </source>
</evidence>
<evidence type="ECO:0000256" key="4">
    <source>
        <dbReference type="ARBA" id="ARBA00022840"/>
    </source>
</evidence>
<feature type="transmembrane region" description="Helical" evidence="7">
    <location>
        <begin position="142"/>
        <end position="161"/>
    </location>
</feature>
<dbReference type="CDD" id="cd18541">
    <property type="entry name" value="ABC_6TM_TmrB_like"/>
    <property type="match status" value="1"/>
</dbReference>
<evidence type="ECO:0000256" key="3">
    <source>
        <dbReference type="ARBA" id="ARBA00022741"/>
    </source>
</evidence>
<dbReference type="RefSeq" id="WP_027884230.1">
    <property type="nucleotide sequence ID" value="NZ_BMWY01000003.1"/>
</dbReference>
<dbReference type="Proteomes" id="UP000615593">
    <property type="component" value="Unassembled WGS sequence"/>
</dbReference>
<evidence type="ECO:0000256" key="1">
    <source>
        <dbReference type="ARBA" id="ARBA00004651"/>
    </source>
</evidence>
<name>A0ABQ3BNZ3_9FLAO</name>
<dbReference type="SUPFAM" id="SSF52540">
    <property type="entry name" value="P-loop containing nucleoside triphosphate hydrolases"/>
    <property type="match status" value="1"/>
</dbReference>
<feature type="transmembrane region" description="Helical" evidence="7">
    <location>
        <begin position="288"/>
        <end position="309"/>
    </location>
</feature>
<feature type="domain" description="ABC transmembrane type-1" evidence="9">
    <location>
        <begin position="19"/>
        <end position="311"/>
    </location>
</feature>
<dbReference type="EMBL" id="BMWY01000003">
    <property type="protein sequence ID" value="GGZ53070.1"/>
    <property type="molecule type" value="Genomic_DNA"/>
</dbReference>
<dbReference type="Gene3D" id="1.20.1560.10">
    <property type="entry name" value="ABC transporter type 1, transmembrane domain"/>
    <property type="match status" value="1"/>
</dbReference>
<comment type="caution">
    <text evidence="10">The sequence shown here is derived from an EMBL/GenBank/DDBJ whole genome shotgun (WGS) entry which is preliminary data.</text>
</comment>
<protein>
    <submittedName>
        <fullName evidence="10">ABC transporter</fullName>
    </submittedName>
</protein>
<evidence type="ECO:0000313" key="10">
    <source>
        <dbReference type="EMBL" id="GGZ53070.1"/>
    </source>
</evidence>
<dbReference type="Gene3D" id="3.40.50.300">
    <property type="entry name" value="P-loop containing nucleotide triphosphate hydrolases"/>
    <property type="match status" value="1"/>
</dbReference>
<gene>
    <name evidence="10" type="ORF">GCM10008088_13450</name>
</gene>
<feature type="domain" description="ABC transporter" evidence="8">
    <location>
        <begin position="343"/>
        <end position="580"/>
    </location>
</feature>